<dbReference type="PROSITE" id="PS50106">
    <property type="entry name" value="PDZ"/>
    <property type="match status" value="2"/>
</dbReference>
<comment type="caution">
    <text evidence="13">The sequence shown here is derived from an EMBL/GenBank/DDBJ whole genome shotgun (WGS) entry which is preliminary data.</text>
</comment>
<evidence type="ECO:0000256" key="5">
    <source>
        <dbReference type="ARBA" id="ARBA00013958"/>
    </source>
</evidence>
<dbReference type="EMBL" id="LVHG01000037">
    <property type="protein sequence ID" value="OAK64684.1"/>
    <property type="molecule type" value="Genomic_DNA"/>
</dbReference>
<dbReference type="RefSeq" id="WP_081267808.1">
    <property type="nucleotide sequence ID" value="NZ_LVHG01000037.1"/>
</dbReference>
<evidence type="ECO:0000256" key="10">
    <source>
        <dbReference type="ARBA" id="ARBA00023016"/>
    </source>
</evidence>
<keyword evidence="10" id="KW-0346">Stress response</keyword>
<keyword evidence="9" id="KW-0720">Serine protease</keyword>
<evidence type="ECO:0000256" key="6">
    <source>
        <dbReference type="ARBA" id="ARBA00022670"/>
    </source>
</evidence>
<gene>
    <name evidence="13" type="ORF">A3K87_14455</name>
</gene>
<evidence type="ECO:0000256" key="1">
    <source>
        <dbReference type="ARBA" id="ARBA00001772"/>
    </source>
</evidence>
<comment type="subcellular location">
    <subcellularLocation>
        <location evidence="2">Periplasm</location>
    </subcellularLocation>
</comment>
<feature type="domain" description="PDZ" evidence="12">
    <location>
        <begin position="291"/>
        <end position="354"/>
    </location>
</feature>
<dbReference type="InterPro" id="IPR036034">
    <property type="entry name" value="PDZ_sf"/>
</dbReference>
<evidence type="ECO:0000256" key="8">
    <source>
        <dbReference type="ARBA" id="ARBA00022801"/>
    </source>
</evidence>
<dbReference type="GO" id="GO:0004252">
    <property type="term" value="F:serine-type endopeptidase activity"/>
    <property type="evidence" value="ECO:0007669"/>
    <property type="project" value="InterPro"/>
</dbReference>
<dbReference type="SUPFAM" id="SSF50494">
    <property type="entry name" value="Trypsin-like serine proteases"/>
    <property type="match status" value="1"/>
</dbReference>
<name>A0AA91DRH5_VARPD</name>
<dbReference type="EC" id="3.4.21.107" evidence="4"/>
<dbReference type="GO" id="GO:0006508">
    <property type="term" value="P:proteolysis"/>
    <property type="evidence" value="ECO:0007669"/>
    <property type="project" value="UniProtKB-KW"/>
</dbReference>
<keyword evidence="7" id="KW-0574">Periplasm</keyword>
<evidence type="ECO:0000256" key="11">
    <source>
        <dbReference type="ARBA" id="ARBA00032850"/>
    </source>
</evidence>
<comment type="catalytic activity">
    <reaction evidence="1">
        <text>Acts on substrates that are at least partially unfolded. The cleavage site P1 residue is normally between a pair of hydrophobic residues, such as Val-|-Val.</text>
        <dbReference type="EC" id="3.4.21.107"/>
    </reaction>
</comment>
<dbReference type="InterPro" id="IPR001478">
    <property type="entry name" value="PDZ"/>
</dbReference>
<dbReference type="Pfam" id="PF13365">
    <property type="entry name" value="Trypsin_2"/>
    <property type="match status" value="1"/>
</dbReference>
<dbReference type="SUPFAM" id="SSF50156">
    <property type="entry name" value="PDZ domain-like"/>
    <property type="match status" value="2"/>
</dbReference>
<evidence type="ECO:0000256" key="2">
    <source>
        <dbReference type="ARBA" id="ARBA00004418"/>
    </source>
</evidence>
<dbReference type="InterPro" id="IPR043504">
    <property type="entry name" value="Peptidase_S1_PA_chymotrypsin"/>
</dbReference>
<dbReference type="PANTHER" id="PTHR22939:SF130">
    <property type="entry name" value="PERIPLASMIC SERINE ENDOPROTEASE DEGP-LIKE-RELATED"/>
    <property type="match status" value="1"/>
</dbReference>
<dbReference type="Gene3D" id="2.30.42.10">
    <property type="match status" value="2"/>
</dbReference>
<accession>A0AA91DRH5</accession>
<comment type="similarity">
    <text evidence="3">Belongs to the peptidase S1C family.</text>
</comment>
<reference evidence="13 14" key="1">
    <citation type="submission" date="2016-03" db="EMBL/GenBank/DDBJ databases">
        <title>Genome sequence of Variovorax paradoxus KB5.</title>
        <authorList>
            <person name="Jeong H."/>
            <person name="Hong C.E."/>
            <person name="Jo S.H."/>
            <person name="Park J.M."/>
        </authorList>
    </citation>
    <scope>NUCLEOTIDE SEQUENCE [LARGE SCALE GENOMIC DNA]</scope>
    <source>
        <strain evidence="13 14">KB5</strain>
    </source>
</reference>
<dbReference type="Pfam" id="PF00595">
    <property type="entry name" value="PDZ"/>
    <property type="match status" value="1"/>
</dbReference>
<dbReference type="PRINTS" id="PR00834">
    <property type="entry name" value="PROTEASES2C"/>
</dbReference>
<evidence type="ECO:0000256" key="7">
    <source>
        <dbReference type="ARBA" id="ARBA00022764"/>
    </source>
</evidence>
<dbReference type="Proteomes" id="UP000077852">
    <property type="component" value="Unassembled WGS sequence"/>
</dbReference>
<evidence type="ECO:0000256" key="3">
    <source>
        <dbReference type="ARBA" id="ARBA00010541"/>
    </source>
</evidence>
<evidence type="ECO:0000256" key="9">
    <source>
        <dbReference type="ARBA" id="ARBA00022825"/>
    </source>
</evidence>
<protein>
    <recommendedName>
        <fullName evidence="5">Probable periplasmic serine endoprotease DegP-like</fullName>
        <ecNumber evidence="4">3.4.21.107</ecNumber>
    </recommendedName>
    <alternativeName>
        <fullName evidence="11">Protease Do</fullName>
    </alternativeName>
</protein>
<dbReference type="Pfam" id="PF13180">
    <property type="entry name" value="PDZ_2"/>
    <property type="match status" value="1"/>
</dbReference>
<keyword evidence="8" id="KW-0378">Hydrolase</keyword>
<evidence type="ECO:0000256" key="4">
    <source>
        <dbReference type="ARBA" id="ARBA00013035"/>
    </source>
</evidence>
<proteinExistence type="inferred from homology"/>
<dbReference type="InterPro" id="IPR009003">
    <property type="entry name" value="Peptidase_S1_PA"/>
</dbReference>
<evidence type="ECO:0000313" key="13">
    <source>
        <dbReference type="EMBL" id="OAK64684.1"/>
    </source>
</evidence>
<keyword evidence="6" id="KW-0645">Protease</keyword>
<dbReference type="PANTHER" id="PTHR22939">
    <property type="entry name" value="SERINE PROTEASE FAMILY S1C HTRA-RELATED"/>
    <property type="match status" value="1"/>
</dbReference>
<evidence type="ECO:0000313" key="14">
    <source>
        <dbReference type="Proteomes" id="UP000077852"/>
    </source>
</evidence>
<dbReference type="AlphaFoldDB" id="A0AA91DRH5"/>
<feature type="domain" description="PDZ" evidence="12">
    <location>
        <begin position="375"/>
        <end position="462"/>
    </location>
</feature>
<dbReference type="SMART" id="SM00228">
    <property type="entry name" value="PDZ"/>
    <property type="match status" value="2"/>
</dbReference>
<dbReference type="Gene3D" id="2.40.10.10">
    <property type="entry name" value="Trypsin-like serine proteases"/>
    <property type="match status" value="2"/>
</dbReference>
<organism evidence="13 14">
    <name type="scientific">Variovorax paradoxus</name>
    <dbReference type="NCBI Taxonomy" id="34073"/>
    <lineage>
        <taxon>Bacteria</taxon>
        <taxon>Pseudomonadati</taxon>
        <taxon>Pseudomonadota</taxon>
        <taxon>Betaproteobacteria</taxon>
        <taxon>Burkholderiales</taxon>
        <taxon>Comamonadaceae</taxon>
        <taxon>Variovorax</taxon>
    </lineage>
</organism>
<sequence length="492" mass="50810">MKIPPAFDGGDHAKRGAAGRAAAIVLGMLALLGSHVAWSQDQACAQRTQPSSQGVDFAAAAARQAPAVVGVSVIGQRDDWPTVDTSARVPAPFDQAPGRGLASGFIFSRDGYVLTSAHAVLGAQQVVVSTANRHRFDAVIVGLDRRTDVALLKIPGGNLPTVAVDRTGKLCPGEWVAAMGAPFGFERSVTAGVVSANPRYMPGGGGVPLIQTDVALNPGNSGGPLFDERGEVVGMNSMIYAVGGSYIGLSFSLPIDTVMRIAEELRATGKVTRGQIGARTQPLTDELAPAFGLAAATGALIVRVDAASPAEIAGLRSGDVILSVDAAQPMSYEDIQNRVSSARPGSRLALNIWRHRSALPVQVAVAQGVADAVPQVARRTDMHEVRFGLELAERKGPPGVGLLDPGLYVKSVTGSAQRAGLRFGDMVLAVNDVSVSGQADFDAAIKSIGDDETVALLIMRGNARGFVPIAPRRSGAVSTARRLDAAGPASAN</sequence>
<evidence type="ECO:0000259" key="12">
    <source>
        <dbReference type="PROSITE" id="PS50106"/>
    </source>
</evidence>
<dbReference type="GO" id="GO:0042597">
    <property type="term" value="C:periplasmic space"/>
    <property type="evidence" value="ECO:0007669"/>
    <property type="project" value="UniProtKB-SubCell"/>
</dbReference>
<dbReference type="InterPro" id="IPR001940">
    <property type="entry name" value="Peptidase_S1C"/>
</dbReference>